<protein>
    <recommendedName>
        <fullName evidence="1">ABC transporter domain-containing protein</fullName>
    </recommendedName>
</protein>
<dbReference type="GO" id="GO:0016887">
    <property type="term" value="F:ATP hydrolysis activity"/>
    <property type="evidence" value="ECO:0007669"/>
    <property type="project" value="InterPro"/>
</dbReference>
<dbReference type="GO" id="GO:0005319">
    <property type="term" value="F:lipid transporter activity"/>
    <property type="evidence" value="ECO:0007669"/>
    <property type="project" value="TreeGrafter"/>
</dbReference>
<dbReference type="EMBL" id="FN668656">
    <property type="protein sequence ID" value="CBK23198.2"/>
    <property type="molecule type" value="Genomic_DNA"/>
</dbReference>
<dbReference type="OrthoDB" id="10255969at2759"/>
<evidence type="ECO:0000313" key="3">
    <source>
        <dbReference type="Proteomes" id="UP000008312"/>
    </source>
</evidence>
<dbReference type="RefSeq" id="XP_012897246.1">
    <property type="nucleotide sequence ID" value="XM_013041792.1"/>
</dbReference>
<dbReference type="InterPro" id="IPR003439">
    <property type="entry name" value="ABC_transporter-like_ATP-bd"/>
</dbReference>
<dbReference type="InterPro" id="IPR026082">
    <property type="entry name" value="ABCA"/>
</dbReference>
<keyword evidence="3" id="KW-1185">Reference proteome</keyword>
<dbReference type="GO" id="GO:0016020">
    <property type="term" value="C:membrane"/>
    <property type="evidence" value="ECO:0007669"/>
    <property type="project" value="InterPro"/>
</dbReference>
<sequence length="220" mass="25027">MLTGVYPPTYGEIYLCGQNLQKNREMIRDRFGVCRQDDHFWDGFTPADMFNVIGRILGLSNEDIESEKRRLLQLFKLSAAENKPSTTFSGGMKRKMTIALACIKGFDILILDEPTSGMDPISRSELWNVLTDLKKDHTILLTTHSMEEADVLSDTVGIMFKGRLRAIGTPNGMKKHYGKGYKIDILLNEGTNANEIFALMQLSGEQQRYFVHAHKVEYRN</sequence>
<dbReference type="Pfam" id="PF00005">
    <property type="entry name" value="ABC_tran"/>
    <property type="match status" value="1"/>
</dbReference>
<evidence type="ECO:0000313" key="2">
    <source>
        <dbReference type="EMBL" id="CBK23198.2"/>
    </source>
</evidence>
<dbReference type="GeneID" id="24920233"/>
<dbReference type="Gene3D" id="3.40.50.300">
    <property type="entry name" value="P-loop containing nucleotide triphosphate hydrolases"/>
    <property type="match status" value="1"/>
</dbReference>
<dbReference type="Proteomes" id="UP000008312">
    <property type="component" value="Unassembled WGS sequence"/>
</dbReference>
<gene>
    <name evidence="2" type="ORF">GSBLH_T00003115001</name>
</gene>
<name>D8M547_BLAHO</name>
<evidence type="ECO:0000259" key="1">
    <source>
        <dbReference type="Pfam" id="PF00005"/>
    </source>
</evidence>
<proteinExistence type="predicted"/>
<accession>D8M547</accession>
<dbReference type="InParanoid" id="D8M547"/>
<feature type="domain" description="ABC transporter" evidence="1">
    <location>
        <begin position="1"/>
        <end position="116"/>
    </location>
</feature>
<dbReference type="PANTHER" id="PTHR19229">
    <property type="entry name" value="ATP-BINDING CASSETTE TRANSPORTER SUBFAMILY A ABCA"/>
    <property type="match status" value="1"/>
</dbReference>
<dbReference type="SUPFAM" id="SSF52540">
    <property type="entry name" value="P-loop containing nucleoside triphosphate hydrolases"/>
    <property type="match status" value="1"/>
</dbReference>
<dbReference type="AlphaFoldDB" id="D8M547"/>
<reference evidence="2" key="1">
    <citation type="submission" date="2010-02" db="EMBL/GenBank/DDBJ databases">
        <title>Sequencing and annotation of the Blastocystis hominis genome.</title>
        <authorList>
            <person name="Wincker P."/>
        </authorList>
    </citation>
    <scope>NUCLEOTIDE SEQUENCE</scope>
    <source>
        <strain evidence="2">Singapore isolate B</strain>
    </source>
</reference>
<dbReference type="InterPro" id="IPR027417">
    <property type="entry name" value="P-loop_NTPase"/>
</dbReference>
<dbReference type="GO" id="GO:0005524">
    <property type="term" value="F:ATP binding"/>
    <property type="evidence" value="ECO:0007669"/>
    <property type="project" value="InterPro"/>
</dbReference>
<dbReference type="GO" id="GO:0140359">
    <property type="term" value="F:ABC-type transporter activity"/>
    <property type="evidence" value="ECO:0007669"/>
    <property type="project" value="InterPro"/>
</dbReference>
<organism evidence="2">
    <name type="scientific">Blastocystis hominis</name>
    <dbReference type="NCBI Taxonomy" id="12968"/>
    <lineage>
        <taxon>Eukaryota</taxon>
        <taxon>Sar</taxon>
        <taxon>Stramenopiles</taxon>
        <taxon>Bigyra</taxon>
        <taxon>Opalozoa</taxon>
        <taxon>Opalinata</taxon>
        <taxon>Blastocystidae</taxon>
        <taxon>Blastocystis</taxon>
    </lineage>
</organism>